<protein>
    <submittedName>
        <fullName evidence="2">Uncharacterized protein</fullName>
    </submittedName>
</protein>
<keyword evidence="1" id="KW-0812">Transmembrane</keyword>
<dbReference type="Proteomes" id="UP000287651">
    <property type="component" value="Unassembled WGS sequence"/>
</dbReference>
<dbReference type="EMBL" id="AMZH03000501">
    <property type="protein sequence ID" value="RRT83400.1"/>
    <property type="molecule type" value="Genomic_DNA"/>
</dbReference>
<proteinExistence type="predicted"/>
<evidence type="ECO:0000313" key="2">
    <source>
        <dbReference type="EMBL" id="RRT83400.1"/>
    </source>
</evidence>
<evidence type="ECO:0000256" key="1">
    <source>
        <dbReference type="SAM" id="Phobius"/>
    </source>
</evidence>
<reference evidence="2 3" key="1">
    <citation type="journal article" date="2014" name="Agronomy (Basel)">
        <title>A Draft Genome Sequence for Ensete ventricosum, the Drought-Tolerant Tree Against Hunger.</title>
        <authorList>
            <person name="Harrison J."/>
            <person name="Moore K.A."/>
            <person name="Paszkiewicz K."/>
            <person name="Jones T."/>
            <person name="Grant M."/>
            <person name="Ambacheew D."/>
            <person name="Muzemil S."/>
            <person name="Studholme D.J."/>
        </authorList>
    </citation>
    <scope>NUCLEOTIDE SEQUENCE [LARGE SCALE GENOMIC DNA]</scope>
</reference>
<organism evidence="2 3">
    <name type="scientific">Ensete ventricosum</name>
    <name type="common">Abyssinian banana</name>
    <name type="synonym">Musa ensete</name>
    <dbReference type="NCBI Taxonomy" id="4639"/>
    <lineage>
        <taxon>Eukaryota</taxon>
        <taxon>Viridiplantae</taxon>
        <taxon>Streptophyta</taxon>
        <taxon>Embryophyta</taxon>
        <taxon>Tracheophyta</taxon>
        <taxon>Spermatophyta</taxon>
        <taxon>Magnoliopsida</taxon>
        <taxon>Liliopsida</taxon>
        <taxon>Zingiberales</taxon>
        <taxon>Musaceae</taxon>
        <taxon>Ensete</taxon>
    </lineage>
</organism>
<feature type="transmembrane region" description="Helical" evidence="1">
    <location>
        <begin position="26"/>
        <end position="48"/>
    </location>
</feature>
<gene>
    <name evidence="2" type="ORF">B296_00017763</name>
</gene>
<comment type="caution">
    <text evidence="2">The sequence shown here is derived from an EMBL/GenBank/DDBJ whole genome shotgun (WGS) entry which is preliminary data.</text>
</comment>
<dbReference type="AlphaFoldDB" id="A0A427B4K4"/>
<name>A0A427B4K4_ENSVE</name>
<keyword evidence="1" id="KW-0472">Membrane</keyword>
<sequence length="117" mass="12795">MKKSSPREVLHIRGAVRGKVCSFKSYLGLLPLYFFFLASFSLTVARLISLGRGRRQSKSTVTDPFRTVTGRKQPCISDMGLGQGYRLVAGGPHTGLLADQYVPPIPGGKIRNCITLL</sequence>
<accession>A0A427B4K4</accession>
<keyword evidence="1" id="KW-1133">Transmembrane helix</keyword>
<evidence type="ECO:0000313" key="3">
    <source>
        <dbReference type="Proteomes" id="UP000287651"/>
    </source>
</evidence>